<reference evidence="2" key="1">
    <citation type="journal article" date="2022" name="Mol. Ecol. Resour.">
        <title>The genomes of chicory, endive, great burdock and yacon provide insights into Asteraceae palaeo-polyploidization history and plant inulin production.</title>
        <authorList>
            <person name="Fan W."/>
            <person name="Wang S."/>
            <person name="Wang H."/>
            <person name="Wang A."/>
            <person name="Jiang F."/>
            <person name="Liu H."/>
            <person name="Zhao H."/>
            <person name="Xu D."/>
            <person name="Zhang Y."/>
        </authorList>
    </citation>
    <scope>NUCLEOTIDE SEQUENCE [LARGE SCALE GENOMIC DNA]</scope>
    <source>
        <strain evidence="2">cv. Yunnan</strain>
    </source>
</reference>
<comment type="caution">
    <text evidence="1">The sequence shown here is derived from an EMBL/GenBank/DDBJ whole genome shotgun (WGS) entry which is preliminary data.</text>
</comment>
<dbReference type="EMBL" id="CM042019">
    <property type="protein sequence ID" value="KAI3825058.1"/>
    <property type="molecule type" value="Genomic_DNA"/>
</dbReference>
<sequence length="117" mass="12890">METLVVRLCFELRQRYAPEGNIDERTPSDAHVSYSTSHIHCDKLTIHFEGGAAVLLGMVTGGWMSVRVSPFPDIDRDSIDIDINVGLDAFYTHSGSGMAPVFKGSLLIILIIGKRLE</sequence>
<name>A0ACB9JYF3_9ASTR</name>
<accession>A0ACB9JYF3</accession>
<proteinExistence type="predicted"/>
<evidence type="ECO:0000313" key="1">
    <source>
        <dbReference type="EMBL" id="KAI3825058.1"/>
    </source>
</evidence>
<dbReference type="Proteomes" id="UP001056120">
    <property type="component" value="Linkage Group LG02"/>
</dbReference>
<gene>
    <name evidence="1" type="ORF">L1987_06534</name>
</gene>
<protein>
    <submittedName>
        <fullName evidence="1">Uncharacterized protein</fullName>
    </submittedName>
</protein>
<organism evidence="1 2">
    <name type="scientific">Smallanthus sonchifolius</name>
    <dbReference type="NCBI Taxonomy" id="185202"/>
    <lineage>
        <taxon>Eukaryota</taxon>
        <taxon>Viridiplantae</taxon>
        <taxon>Streptophyta</taxon>
        <taxon>Embryophyta</taxon>
        <taxon>Tracheophyta</taxon>
        <taxon>Spermatophyta</taxon>
        <taxon>Magnoliopsida</taxon>
        <taxon>eudicotyledons</taxon>
        <taxon>Gunneridae</taxon>
        <taxon>Pentapetalae</taxon>
        <taxon>asterids</taxon>
        <taxon>campanulids</taxon>
        <taxon>Asterales</taxon>
        <taxon>Asteraceae</taxon>
        <taxon>Asteroideae</taxon>
        <taxon>Heliantheae alliance</taxon>
        <taxon>Millerieae</taxon>
        <taxon>Smallanthus</taxon>
    </lineage>
</organism>
<reference evidence="1 2" key="2">
    <citation type="journal article" date="2022" name="Mol. Ecol. Resour.">
        <title>The genomes of chicory, endive, great burdock and yacon provide insights into Asteraceae paleo-polyploidization history and plant inulin production.</title>
        <authorList>
            <person name="Fan W."/>
            <person name="Wang S."/>
            <person name="Wang H."/>
            <person name="Wang A."/>
            <person name="Jiang F."/>
            <person name="Liu H."/>
            <person name="Zhao H."/>
            <person name="Xu D."/>
            <person name="Zhang Y."/>
        </authorList>
    </citation>
    <scope>NUCLEOTIDE SEQUENCE [LARGE SCALE GENOMIC DNA]</scope>
    <source>
        <strain evidence="2">cv. Yunnan</strain>
        <tissue evidence="1">Leaves</tissue>
    </source>
</reference>
<keyword evidence="2" id="KW-1185">Reference proteome</keyword>
<evidence type="ECO:0000313" key="2">
    <source>
        <dbReference type="Proteomes" id="UP001056120"/>
    </source>
</evidence>